<dbReference type="InterPro" id="IPR036426">
    <property type="entry name" value="Bulb-type_lectin_dom_sf"/>
</dbReference>
<feature type="domain" description="Bulb-type lectin" evidence="5">
    <location>
        <begin position="34"/>
        <end position="124"/>
    </location>
</feature>
<evidence type="ECO:0000313" key="6">
    <source>
        <dbReference type="EMBL" id="CAF2127827.1"/>
    </source>
</evidence>
<organism evidence="6">
    <name type="scientific">Brassica napus</name>
    <name type="common">Rape</name>
    <dbReference type="NCBI Taxonomy" id="3708"/>
    <lineage>
        <taxon>Eukaryota</taxon>
        <taxon>Viridiplantae</taxon>
        <taxon>Streptophyta</taxon>
        <taxon>Embryophyta</taxon>
        <taxon>Tracheophyta</taxon>
        <taxon>Spermatophyta</taxon>
        <taxon>Magnoliopsida</taxon>
        <taxon>eudicotyledons</taxon>
        <taxon>Gunneridae</taxon>
        <taxon>Pentapetalae</taxon>
        <taxon>rosids</taxon>
        <taxon>malvids</taxon>
        <taxon>Brassicales</taxon>
        <taxon>Brassicaceae</taxon>
        <taxon>Brassiceae</taxon>
        <taxon>Brassica</taxon>
    </lineage>
</organism>
<reference evidence="6" key="1">
    <citation type="submission" date="2021-01" db="EMBL/GenBank/DDBJ databases">
        <authorList>
            <consortium name="Genoscope - CEA"/>
            <person name="William W."/>
        </authorList>
    </citation>
    <scope>NUCLEOTIDE SEQUENCE</scope>
</reference>
<keyword evidence="2" id="KW-1015">Disulfide bond</keyword>
<dbReference type="SMART" id="SM00108">
    <property type="entry name" value="B_lectin"/>
    <property type="match status" value="1"/>
</dbReference>
<dbReference type="Proteomes" id="UP000824890">
    <property type="component" value="Unassembled WGS sequence"/>
</dbReference>
<evidence type="ECO:0000256" key="3">
    <source>
        <dbReference type="ARBA" id="ARBA00023180"/>
    </source>
</evidence>
<dbReference type="EMBL" id="JAGKQM010000003">
    <property type="protein sequence ID" value="KAH0934295.1"/>
    <property type="molecule type" value="Genomic_DNA"/>
</dbReference>
<dbReference type="PANTHER" id="PTHR32444:SF251">
    <property type="entry name" value="INACTIVE G-TYPE LECTIN S-RECEPTOR-LIKE SERINE_THREONINE-PROTEIN KINASE SRK-RELATED"/>
    <property type="match status" value="1"/>
</dbReference>
<evidence type="ECO:0000256" key="1">
    <source>
        <dbReference type="ARBA" id="ARBA00022729"/>
    </source>
</evidence>
<keyword evidence="8" id="KW-1185">Reference proteome</keyword>
<keyword evidence="1 4" id="KW-0732">Signal</keyword>
<evidence type="ECO:0000256" key="4">
    <source>
        <dbReference type="SAM" id="SignalP"/>
    </source>
</evidence>
<keyword evidence="3" id="KW-0325">Glycoprotein</keyword>
<evidence type="ECO:0000313" key="7">
    <source>
        <dbReference type="EMBL" id="KAH0934295.1"/>
    </source>
</evidence>
<dbReference type="Pfam" id="PF01453">
    <property type="entry name" value="B_lectin"/>
    <property type="match status" value="1"/>
</dbReference>
<sequence length="124" mass="13889">MKGVQSTYHHSYTLSFLLVLFQFHHPIVSIDVNTLSSTDSLTISSNRTLVSHGGVFELGFFKPSALPRWYLGIWYKKLVSDKTYAWVANRDNPLSTSSGTLKISGNNLVLLGQSNNCVWSTKSY</sequence>
<dbReference type="AlphaFoldDB" id="A0A816W1J3"/>
<reference evidence="7 8" key="2">
    <citation type="submission" date="2021-05" db="EMBL/GenBank/DDBJ databases">
        <title>Genome Assembly of Synthetic Allotetraploid Brassica napus Reveals Homoeologous Exchanges between Subgenomes.</title>
        <authorList>
            <person name="Davis J.T."/>
        </authorList>
    </citation>
    <scope>NUCLEOTIDE SEQUENCE [LARGE SCALE GENOMIC DNA]</scope>
    <source>
        <strain evidence="8">cv. Da-Ae</strain>
        <tissue evidence="7">Seedling</tissue>
    </source>
</reference>
<evidence type="ECO:0000256" key="2">
    <source>
        <dbReference type="ARBA" id="ARBA00023157"/>
    </source>
</evidence>
<gene>
    <name evidence="6" type="ORF">DARMORV10_A03P39800.1</name>
    <name evidence="7" type="ORF">HID58_011412</name>
</gene>
<proteinExistence type="predicted"/>
<feature type="chain" id="PRO_5032969257" evidence="4">
    <location>
        <begin position="30"/>
        <end position="124"/>
    </location>
</feature>
<evidence type="ECO:0000259" key="5">
    <source>
        <dbReference type="PROSITE" id="PS50927"/>
    </source>
</evidence>
<dbReference type="PANTHER" id="PTHR32444">
    <property type="entry name" value="BULB-TYPE LECTIN DOMAIN-CONTAINING PROTEIN"/>
    <property type="match status" value="1"/>
</dbReference>
<dbReference type="CDD" id="cd00028">
    <property type="entry name" value="B_lectin"/>
    <property type="match status" value="1"/>
</dbReference>
<dbReference type="Gene3D" id="2.90.10.10">
    <property type="entry name" value="Bulb-type lectin domain"/>
    <property type="match status" value="1"/>
</dbReference>
<feature type="signal peptide" evidence="4">
    <location>
        <begin position="1"/>
        <end position="29"/>
    </location>
</feature>
<dbReference type="SUPFAM" id="SSF51110">
    <property type="entry name" value="alpha-D-mannose-specific plant lectins"/>
    <property type="match status" value="1"/>
</dbReference>
<dbReference type="EMBL" id="HG994357">
    <property type="protein sequence ID" value="CAF2127827.1"/>
    <property type="molecule type" value="Genomic_DNA"/>
</dbReference>
<dbReference type="PROSITE" id="PS50927">
    <property type="entry name" value="BULB_LECTIN"/>
    <property type="match status" value="1"/>
</dbReference>
<accession>A0A816W1J3</accession>
<dbReference type="Proteomes" id="UP001295469">
    <property type="component" value="Chromosome A03"/>
</dbReference>
<name>A0A816W1J3_BRANA</name>
<protein>
    <submittedName>
        <fullName evidence="6">(rape) hypothetical protein</fullName>
    </submittedName>
</protein>
<dbReference type="InterPro" id="IPR001480">
    <property type="entry name" value="Bulb-type_lectin_dom"/>
</dbReference>
<evidence type="ECO:0000313" key="8">
    <source>
        <dbReference type="Proteomes" id="UP000824890"/>
    </source>
</evidence>